<keyword evidence="10" id="KW-0670">Pyruvate</keyword>
<protein>
    <recommendedName>
        <fullName evidence="6">Dihydrolipoamide acetyltransferase component of pyruvate dehydrogenase complex</fullName>
        <ecNumber evidence="6">2.3.1.-</ecNumber>
    </recommendedName>
</protein>
<dbReference type="InterPro" id="IPR011053">
    <property type="entry name" value="Single_hybrid_motif"/>
</dbReference>
<dbReference type="EC" id="2.3.1.-" evidence="6"/>
<dbReference type="Gene3D" id="2.40.50.100">
    <property type="match status" value="1"/>
</dbReference>
<name>A0A0X2NJM6_9CORY</name>
<feature type="compositionally biased region" description="Low complexity" evidence="7">
    <location>
        <begin position="214"/>
        <end position="234"/>
    </location>
</feature>
<dbReference type="GO" id="GO:0005737">
    <property type="term" value="C:cytoplasm"/>
    <property type="evidence" value="ECO:0007669"/>
    <property type="project" value="TreeGrafter"/>
</dbReference>
<dbReference type="InterPro" id="IPR050743">
    <property type="entry name" value="2-oxoacid_DH_E2_comp"/>
</dbReference>
<dbReference type="PROSITE" id="PS00189">
    <property type="entry name" value="LIPOYL"/>
    <property type="match status" value="1"/>
</dbReference>
<evidence type="ECO:0000256" key="5">
    <source>
        <dbReference type="ARBA" id="ARBA00023315"/>
    </source>
</evidence>
<comment type="similarity">
    <text evidence="2 6">Belongs to the 2-oxoacid dehydrogenase family.</text>
</comment>
<evidence type="ECO:0000313" key="10">
    <source>
        <dbReference type="EMBL" id="CUU65695.1"/>
    </source>
</evidence>
<dbReference type="Pfam" id="PF00198">
    <property type="entry name" value="2-oxoacid_dh"/>
    <property type="match status" value="1"/>
</dbReference>
<feature type="compositionally biased region" description="Low complexity" evidence="7">
    <location>
        <begin position="127"/>
        <end position="144"/>
    </location>
</feature>
<dbReference type="GO" id="GO:0016407">
    <property type="term" value="F:acetyltransferase activity"/>
    <property type="evidence" value="ECO:0007669"/>
    <property type="project" value="TreeGrafter"/>
</dbReference>
<dbReference type="FunFam" id="3.30.559.10:FF:000007">
    <property type="entry name" value="Dihydrolipoamide acetyltransferase component of pyruvate dehydrogenase complex"/>
    <property type="match status" value="1"/>
</dbReference>
<dbReference type="RefSeq" id="WP_014009479.1">
    <property type="nucleotide sequence ID" value="NZ_DAMCEZ010000011.1"/>
</dbReference>
<dbReference type="SUPFAM" id="SSF52777">
    <property type="entry name" value="CoA-dependent acyltransferases"/>
    <property type="match status" value="1"/>
</dbReference>
<dbReference type="InterPro" id="IPR001078">
    <property type="entry name" value="2-oxoacid_DH_actylTfrase"/>
</dbReference>
<feature type="domain" description="Lipoyl-binding" evidence="8">
    <location>
        <begin position="2"/>
        <end position="77"/>
    </location>
</feature>
<feature type="region of interest" description="Disordered" evidence="7">
    <location>
        <begin position="102"/>
        <end position="157"/>
    </location>
</feature>
<dbReference type="EMBL" id="FAUH01000005">
    <property type="protein sequence ID" value="CUU65695.1"/>
    <property type="molecule type" value="Genomic_DNA"/>
</dbReference>
<comment type="cofactor">
    <cofactor evidence="1 6">
        <name>(R)-lipoate</name>
        <dbReference type="ChEBI" id="CHEBI:83088"/>
    </cofactor>
</comment>
<dbReference type="InterPro" id="IPR003016">
    <property type="entry name" value="2-oxoA_DH_lipoyl-BS"/>
</dbReference>
<dbReference type="OMA" id="TIKQKPW"/>
<evidence type="ECO:0000256" key="6">
    <source>
        <dbReference type="RuleBase" id="RU003423"/>
    </source>
</evidence>
<evidence type="ECO:0000256" key="7">
    <source>
        <dbReference type="SAM" id="MobiDB-lite"/>
    </source>
</evidence>
<dbReference type="SUPFAM" id="SSF47005">
    <property type="entry name" value="Peripheral subunit-binding domain of 2-oxo acid dehydrogenase complex"/>
    <property type="match status" value="1"/>
</dbReference>
<keyword evidence="5 6" id="KW-0012">Acyltransferase</keyword>
<dbReference type="SUPFAM" id="SSF51230">
    <property type="entry name" value="Single hybrid motif"/>
    <property type="match status" value="1"/>
</dbReference>
<dbReference type="Pfam" id="PF00364">
    <property type="entry name" value="Biotin_lipoyl"/>
    <property type="match status" value="1"/>
</dbReference>
<proteinExistence type="inferred from homology"/>
<evidence type="ECO:0000259" key="8">
    <source>
        <dbReference type="PROSITE" id="PS50968"/>
    </source>
</evidence>
<dbReference type="OrthoDB" id="9805770at2"/>
<reference evidence="11" key="1">
    <citation type="submission" date="2015-11" db="EMBL/GenBank/DDBJ databases">
        <authorList>
            <person name="Dugat-Bony E."/>
        </authorList>
    </citation>
    <scope>NUCLEOTIDE SEQUENCE [LARGE SCALE GENOMIC DNA]</scope>
    <source>
        <strain evidence="11">Mu292</strain>
    </source>
</reference>
<evidence type="ECO:0000313" key="11">
    <source>
        <dbReference type="Proteomes" id="UP000182498"/>
    </source>
</evidence>
<dbReference type="InterPro" id="IPR000089">
    <property type="entry name" value="Biotin_lipoyl"/>
</dbReference>
<sequence>MAYSFIMPELGEGLAEGTISNWLVAEGDTVEEDQDLVEIENDKAVTELPSPVEGTVEKINFGPGDVAKVGDVLIVIDDGSPDTGADAVEDASHPAVIADATAHEEHSAKGGADEAVTAQENPVNRQTRPAAPTEPGTTPTEVAPLRNDGDPAVAAAEGTRVLAMPAVRRYARERDVDITTVIPTGAHGHVTRGDIDKAYGAPKAADTEAATENAPAQDAAASSPVAAAPAPVRPTEGDRREAYAGISAATGRAMSASHATIPPVTNFGEVEVSALLKLQKKYKEHAAEQDVHLTILPFIVKALVAAMKKYPVLNGALDTETNEIVYHAACNVAIATDTPRGLYAPVVKDADRVNVLEIAKTIGDNAGKAAEGKLSADDMSGAGVTVSNLGGVDGGWFTPIISVGQSAILGVGRAVKAPYVNDDGELAVGRMMKLSLTYDHRIIDGVRGQEILNTVMRLLHDPNLLVIEG</sequence>
<dbReference type="InterPro" id="IPR004167">
    <property type="entry name" value="PSBD"/>
</dbReference>
<keyword evidence="3 6" id="KW-0808">Transferase</keyword>
<keyword evidence="11" id="KW-1185">Reference proteome</keyword>
<dbReference type="Gene3D" id="4.10.320.10">
    <property type="entry name" value="E3-binding domain"/>
    <property type="match status" value="1"/>
</dbReference>
<dbReference type="PROSITE" id="PS50968">
    <property type="entry name" value="BIOTINYL_LIPOYL"/>
    <property type="match status" value="1"/>
</dbReference>
<gene>
    <name evidence="10" type="ORF">CVAR292_01027</name>
</gene>
<accession>A0A0X2NJM6</accession>
<feature type="domain" description="Peripheral subunit-binding (PSBD)" evidence="9">
    <location>
        <begin position="162"/>
        <end position="199"/>
    </location>
</feature>
<evidence type="ECO:0000256" key="3">
    <source>
        <dbReference type="ARBA" id="ARBA00022679"/>
    </source>
</evidence>
<dbReference type="Proteomes" id="UP000182498">
    <property type="component" value="Unassembled WGS sequence"/>
</dbReference>
<dbReference type="PROSITE" id="PS51826">
    <property type="entry name" value="PSBD"/>
    <property type="match status" value="1"/>
</dbReference>
<evidence type="ECO:0000259" key="9">
    <source>
        <dbReference type="PROSITE" id="PS51826"/>
    </source>
</evidence>
<dbReference type="Pfam" id="PF02817">
    <property type="entry name" value="E3_binding"/>
    <property type="match status" value="1"/>
</dbReference>
<feature type="compositionally biased region" description="Basic and acidic residues" evidence="7">
    <location>
        <begin position="102"/>
        <end position="112"/>
    </location>
</feature>
<evidence type="ECO:0000256" key="2">
    <source>
        <dbReference type="ARBA" id="ARBA00007317"/>
    </source>
</evidence>
<dbReference type="Gene3D" id="3.30.559.10">
    <property type="entry name" value="Chloramphenicol acetyltransferase-like domain"/>
    <property type="match status" value="1"/>
</dbReference>
<dbReference type="CDD" id="cd06849">
    <property type="entry name" value="lipoyl_domain"/>
    <property type="match status" value="1"/>
</dbReference>
<dbReference type="AlphaFoldDB" id="A0A0X2NJM6"/>
<dbReference type="PANTHER" id="PTHR43178">
    <property type="entry name" value="DIHYDROLIPOAMIDE ACETYLTRANSFERASE COMPONENT OF PYRUVATE DEHYDROGENASE COMPLEX"/>
    <property type="match status" value="1"/>
</dbReference>
<feature type="region of interest" description="Disordered" evidence="7">
    <location>
        <begin position="202"/>
        <end position="239"/>
    </location>
</feature>
<dbReference type="PANTHER" id="PTHR43178:SF5">
    <property type="entry name" value="LIPOAMIDE ACYLTRANSFERASE COMPONENT OF BRANCHED-CHAIN ALPHA-KETO ACID DEHYDROGENASE COMPLEX, MITOCHONDRIAL"/>
    <property type="match status" value="1"/>
</dbReference>
<dbReference type="GO" id="GO:0031405">
    <property type="term" value="F:lipoic acid binding"/>
    <property type="evidence" value="ECO:0007669"/>
    <property type="project" value="TreeGrafter"/>
</dbReference>
<dbReference type="InterPro" id="IPR023213">
    <property type="entry name" value="CAT-like_dom_sf"/>
</dbReference>
<dbReference type="InterPro" id="IPR036625">
    <property type="entry name" value="E3-bd_dom_sf"/>
</dbReference>
<organism evidence="10 11">
    <name type="scientific">Corynebacterium variabile</name>
    <dbReference type="NCBI Taxonomy" id="1727"/>
    <lineage>
        <taxon>Bacteria</taxon>
        <taxon>Bacillati</taxon>
        <taxon>Actinomycetota</taxon>
        <taxon>Actinomycetes</taxon>
        <taxon>Mycobacteriales</taxon>
        <taxon>Corynebacteriaceae</taxon>
        <taxon>Corynebacterium</taxon>
    </lineage>
</organism>
<evidence type="ECO:0000256" key="1">
    <source>
        <dbReference type="ARBA" id="ARBA00001938"/>
    </source>
</evidence>
<evidence type="ECO:0000256" key="4">
    <source>
        <dbReference type="ARBA" id="ARBA00022823"/>
    </source>
</evidence>
<keyword evidence="4 6" id="KW-0450">Lipoyl</keyword>